<dbReference type="InterPro" id="IPR047640">
    <property type="entry name" value="RpiR-like"/>
</dbReference>
<dbReference type="GO" id="GO:1901135">
    <property type="term" value="P:carbohydrate derivative metabolic process"/>
    <property type="evidence" value="ECO:0007669"/>
    <property type="project" value="InterPro"/>
</dbReference>
<evidence type="ECO:0000259" key="4">
    <source>
        <dbReference type="PROSITE" id="PS51071"/>
    </source>
</evidence>
<keyword evidence="3" id="KW-0804">Transcription</keyword>
<keyword evidence="7" id="KW-1185">Reference proteome</keyword>
<dbReference type="InterPro" id="IPR001347">
    <property type="entry name" value="SIS_dom"/>
</dbReference>
<dbReference type="PROSITE" id="PS51071">
    <property type="entry name" value="HTH_RPIR"/>
    <property type="match status" value="1"/>
</dbReference>
<dbReference type="InterPro" id="IPR000281">
    <property type="entry name" value="HTH_RpiR"/>
</dbReference>
<dbReference type="RefSeq" id="WP_285488889.1">
    <property type="nucleotide sequence ID" value="NZ_BSTI01000015.1"/>
</dbReference>
<evidence type="ECO:0000259" key="5">
    <source>
        <dbReference type="PROSITE" id="PS51464"/>
    </source>
</evidence>
<dbReference type="SUPFAM" id="SSF53697">
    <property type="entry name" value="SIS domain"/>
    <property type="match status" value="1"/>
</dbReference>
<dbReference type="PROSITE" id="PS51464">
    <property type="entry name" value="SIS"/>
    <property type="match status" value="1"/>
</dbReference>
<dbReference type="InterPro" id="IPR009057">
    <property type="entry name" value="Homeodomain-like_sf"/>
</dbReference>
<dbReference type="PANTHER" id="PTHR30514:SF18">
    <property type="entry name" value="RPIR-FAMILY TRANSCRIPTIONAL REGULATOR"/>
    <property type="match status" value="1"/>
</dbReference>
<dbReference type="SUPFAM" id="SSF46689">
    <property type="entry name" value="Homeodomain-like"/>
    <property type="match status" value="1"/>
</dbReference>
<dbReference type="Proteomes" id="UP001165136">
    <property type="component" value="Unassembled WGS sequence"/>
</dbReference>
<protein>
    <submittedName>
        <fullName evidence="6">(Fe-S)-cluster assembly protein</fullName>
    </submittedName>
</protein>
<dbReference type="GO" id="GO:0003677">
    <property type="term" value="F:DNA binding"/>
    <property type="evidence" value="ECO:0007669"/>
    <property type="project" value="UniProtKB-KW"/>
</dbReference>
<sequence>MEDTGVSGRAPGSYAELAAMLKRRLPKLGGGQLRIAHLLLADPEGTAFRGIAAAARLTEVRESSIVRFANALGLPGYPAIMELCRVWLAEQARLARRTENADGSPGGLPSATFEQERTNLARSYGRLDLVEWWRAVEMLSEASRVYVIGLRDCAAVAGLLSLRLGRARGDVRRLGDSLVDELRDFAEREVLVAVSIRRYAMETVRVAEHARDRGLQVIALTDNAASPLREVAEVALFAETEAVGPARSLTACFSLAQALAAEVSLRLGVTHPDESPPALDFFYDG</sequence>
<dbReference type="AlphaFoldDB" id="A0A9W6VJA4"/>
<dbReference type="EMBL" id="BSTI01000015">
    <property type="protein sequence ID" value="GLY69262.1"/>
    <property type="molecule type" value="Genomic_DNA"/>
</dbReference>
<evidence type="ECO:0000256" key="3">
    <source>
        <dbReference type="ARBA" id="ARBA00023163"/>
    </source>
</evidence>
<keyword evidence="1" id="KW-0805">Transcription regulation</keyword>
<comment type="caution">
    <text evidence="6">The sequence shown here is derived from an EMBL/GenBank/DDBJ whole genome shotgun (WGS) entry which is preliminary data.</text>
</comment>
<gene>
    <name evidence="6" type="ORF">Atai01_58810</name>
</gene>
<dbReference type="Pfam" id="PF01380">
    <property type="entry name" value="SIS"/>
    <property type="match status" value="1"/>
</dbReference>
<dbReference type="CDD" id="cd05013">
    <property type="entry name" value="SIS_RpiR"/>
    <property type="match status" value="1"/>
</dbReference>
<accession>A0A9W6VJA4</accession>
<evidence type="ECO:0000313" key="6">
    <source>
        <dbReference type="EMBL" id="GLY69262.1"/>
    </source>
</evidence>
<dbReference type="InterPro" id="IPR035472">
    <property type="entry name" value="RpiR-like_SIS"/>
</dbReference>
<feature type="domain" description="SIS" evidence="5">
    <location>
        <begin position="135"/>
        <end position="274"/>
    </location>
</feature>
<dbReference type="InterPro" id="IPR046348">
    <property type="entry name" value="SIS_dom_sf"/>
</dbReference>
<evidence type="ECO:0000313" key="7">
    <source>
        <dbReference type="Proteomes" id="UP001165136"/>
    </source>
</evidence>
<evidence type="ECO:0000256" key="2">
    <source>
        <dbReference type="ARBA" id="ARBA00023125"/>
    </source>
</evidence>
<dbReference type="GO" id="GO:0003700">
    <property type="term" value="F:DNA-binding transcription factor activity"/>
    <property type="evidence" value="ECO:0007669"/>
    <property type="project" value="InterPro"/>
</dbReference>
<proteinExistence type="predicted"/>
<reference evidence="6" key="1">
    <citation type="submission" date="2023-03" db="EMBL/GenBank/DDBJ databases">
        <title>Amycolatopsis taiwanensis NBRC 103393.</title>
        <authorList>
            <person name="Ichikawa N."/>
            <person name="Sato H."/>
            <person name="Tonouchi N."/>
        </authorList>
    </citation>
    <scope>NUCLEOTIDE SEQUENCE</scope>
    <source>
        <strain evidence="6">NBRC 103393</strain>
    </source>
</reference>
<name>A0A9W6VJA4_9PSEU</name>
<dbReference type="Gene3D" id="3.40.50.10490">
    <property type="entry name" value="Glucose-6-phosphate isomerase like protein, domain 1"/>
    <property type="match status" value="1"/>
</dbReference>
<dbReference type="InterPro" id="IPR036388">
    <property type="entry name" value="WH-like_DNA-bd_sf"/>
</dbReference>
<dbReference type="GO" id="GO:0097367">
    <property type="term" value="F:carbohydrate derivative binding"/>
    <property type="evidence" value="ECO:0007669"/>
    <property type="project" value="InterPro"/>
</dbReference>
<dbReference type="PANTHER" id="PTHR30514">
    <property type="entry name" value="GLUCOKINASE"/>
    <property type="match status" value="1"/>
</dbReference>
<organism evidence="6 7">
    <name type="scientific">Amycolatopsis taiwanensis</name>
    <dbReference type="NCBI Taxonomy" id="342230"/>
    <lineage>
        <taxon>Bacteria</taxon>
        <taxon>Bacillati</taxon>
        <taxon>Actinomycetota</taxon>
        <taxon>Actinomycetes</taxon>
        <taxon>Pseudonocardiales</taxon>
        <taxon>Pseudonocardiaceae</taxon>
        <taxon>Amycolatopsis</taxon>
    </lineage>
</organism>
<feature type="domain" description="HTH rpiR-type" evidence="4">
    <location>
        <begin position="15"/>
        <end position="91"/>
    </location>
</feature>
<keyword evidence="2" id="KW-0238">DNA-binding</keyword>
<dbReference type="Gene3D" id="1.10.10.10">
    <property type="entry name" value="Winged helix-like DNA-binding domain superfamily/Winged helix DNA-binding domain"/>
    <property type="match status" value="1"/>
</dbReference>
<evidence type="ECO:0000256" key="1">
    <source>
        <dbReference type="ARBA" id="ARBA00023015"/>
    </source>
</evidence>